<dbReference type="AlphaFoldDB" id="A0A2S5ZF34"/>
<dbReference type="SMART" id="SM00829">
    <property type="entry name" value="PKS_ER"/>
    <property type="match status" value="1"/>
</dbReference>
<dbReference type="Pfam" id="PF01408">
    <property type="entry name" value="GFO_IDH_MocA"/>
    <property type="match status" value="1"/>
</dbReference>
<dbReference type="Gene3D" id="3.30.360.10">
    <property type="entry name" value="Dihydrodipicolinate Reductase, domain 2"/>
    <property type="match status" value="1"/>
</dbReference>
<dbReference type="OrthoDB" id="9781031at2"/>
<evidence type="ECO:0000256" key="5">
    <source>
        <dbReference type="ARBA" id="ARBA00023002"/>
    </source>
</evidence>
<evidence type="ECO:0000313" key="7">
    <source>
        <dbReference type="EMBL" id="PPI86015.1"/>
    </source>
</evidence>
<dbReference type="Pfam" id="PF00107">
    <property type="entry name" value="ADH_zinc_N"/>
    <property type="match status" value="1"/>
</dbReference>
<dbReference type="SUPFAM" id="SSF55347">
    <property type="entry name" value="Glyceraldehyde-3-phosphate dehydrogenase-like, C-terminal domain"/>
    <property type="match status" value="1"/>
</dbReference>
<keyword evidence="8" id="KW-1185">Reference proteome</keyword>
<sequence length="726" mass="77183">MKQVTQTLRTGVIEVNDVPIPSLFDNFVLVQNSTSVISAGTEKTKIDMGKKSLLQKAKARPDLVKQVVNKVRTEGLQKTLQTVNSRLDSPSALGYSCSGTVVAAGGFVEGLQPGDRVACGGADYANHSDFVAIPKNLVVKVPSNVSDEEAAFTTVGSIALQGVRLAKPLLGETFLVVGLGLLGQIALQLLRANGCNVIGTDLDSSLVERAEGFGAVGVAPGGDVERVCQSLTGGHGVDGVLVCAGSSSNAIIEMCGAVTREKGRVVVVGAVRMDIPREDFFKKEISVVISRSYGPGRYDPFYEENGNDYPLAYVRFTEQRNMETFLSLVSQGKLDIKSLITHRFPVDDAAKAYDLIEGDKTEPYLGILLQYDPEPFDPAESSRIPVAPEKVSGDKVKLSFYGAGNYATASLLPPLQSSGKVSFSGLVTASGRSAQGVASQFGFGFCAGSFQELLEADTDAIAITTRHNTHGVAVRDALYARKHVYVEKPMAMSVEELADIHRAHSECAAAQVMVGFNRRFAPATRQAAEHFSGIKSPLVVNIRINAGHIPADHWIQDPEIGGGRMIGEGCHFIDLASALVGSNAKTVYAVGTGKAEKSALLNDNLCLSLTFDNGSVANITYTADGSKAMAKEYIEVFGGGRSAQIHDFKELVLFTGDTGTKRKKLGVQDKGQKSMLAAWLDGLKEGKPCVDYECLMATSLATVMAVESLACGMPMNVDPSVLAHAE</sequence>
<evidence type="ECO:0000256" key="4">
    <source>
        <dbReference type="ARBA" id="ARBA00022833"/>
    </source>
</evidence>
<dbReference type="InterPro" id="IPR011032">
    <property type="entry name" value="GroES-like_sf"/>
</dbReference>
<dbReference type="GO" id="GO:0016491">
    <property type="term" value="F:oxidoreductase activity"/>
    <property type="evidence" value="ECO:0007669"/>
    <property type="project" value="UniProtKB-KW"/>
</dbReference>
<dbReference type="PANTHER" id="PTHR43350:SF19">
    <property type="entry name" value="D-GULOSIDE 3-DEHYDROGENASE"/>
    <property type="match status" value="1"/>
</dbReference>
<dbReference type="InterPro" id="IPR036291">
    <property type="entry name" value="NAD(P)-bd_dom_sf"/>
</dbReference>
<protein>
    <submittedName>
        <fullName evidence="7">Oxidoreductase</fullName>
    </submittedName>
</protein>
<proteinExistence type="inferred from homology"/>
<dbReference type="InterPro" id="IPR013149">
    <property type="entry name" value="ADH-like_C"/>
</dbReference>
<comment type="similarity">
    <text evidence="2">Belongs to the zinc-containing alcohol dehydrogenase family.</text>
</comment>
<keyword evidence="4" id="KW-0862">Zinc</keyword>
<dbReference type="PANTHER" id="PTHR43350">
    <property type="entry name" value="NAD-DEPENDENT ALCOHOL DEHYDROGENASE"/>
    <property type="match status" value="1"/>
</dbReference>
<comment type="cofactor">
    <cofactor evidence="1">
        <name>Zn(2+)</name>
        <dbReference type="ChEBI" id="CHEBI:29105"/>
    </cofactor>
</comment>
<name>A0A2S5ZF34_9GAMM</name>
<evidence type="ECO:0000256" key="1">
    <source>
        <dbReference type="ARBA" id="ARBA00001947"/>
    </source>
</evidence>
<dbReference type="InterPro" id="IPR000683">
    <property type="entry name" value="Gfo/Idh/MocA-like_OxRdtase_N"/>
</dbReference>
<accession>A0A2S5ZF34</accession>
<keyword evidence="3" id="KW-0479">Metal-binding</keyword>
<dbReference type="Gene3D" id="3.40.50.720">
    <property type="entry name" value="NAD(P)-binding Rossmann-like Domain"/>
    <property type="match status" value="2"/>
</dbReference>
<gene>
    <name evidence="7" type="ORF">KEHDKFFH_01455</name>
</gene>
<dbReference type="RefSeq" id="WP_104320271.1">
    <property type="nucleotide sequence ID" value="NZ_PSSX01000001.1"/>
</dbReference>
<dbReference type="Gene3D" id="3.90.180.10">
    <property type="entry name" value="Medium-chain alcohol dehydrogenases, catalytic domain"/>
    <property type="match status" value="2"/>
</dbReference>
<dbReference type="GO" id="GO:0046872">
    <property type="term" value="F:metal ion binding"/>
    <property type="evidence" value="ECO:0007669"/>
    <property type="project" value="UniProtKB-KW"/>
</dbReference>
<reference evidence="7 8" key="1">
    <citation type="submission" date="2018-01" db="EMBL/GenBank/DDBJ databases">
        <title>Complete genome sequences of the type strains of Marinobacter flavimaris and Marinobacter maroccanus.</title>
        <authorList>
            <person name="Palau M."/>
            <person name="Boujida N."/>
            <person name="Manresa A."/>
            <person name="Minana-Galbis D."/>
        </authorList>
    </citation>
    <scope>NUCLEOTIDE SEQUENCE [LARGE SCALE GENOMIC DNA]</scope>
    <source>
        <strain evidence="7 8">N4</strain>
    </source>
</reference>
<dbReference type="InterPro" id="IPR004104">
    <property type="entry name" value="Gfo/Idh/MocA-like_OxRdtase_C"/>
</dbReference>
<dbReference type="SUPFAM" id="SSF50129">
    <property type="entry name" value="GroES-like"/>
    <property type="match status" value="1"/>
</dbReference>
<feature type="domain" description="Enoyl reductase (ER)" evidence="6">
    <location>
        <begin position="52"/>
        <end position="361"/>
    </location>
</feature>
<organism evidence="7 8">
    <name type="scientific">Marinobacter maroccanus</name>
    <dbReference type="NCBI Taxonomy" id="2055143"/>
    <lineage>
        <taxon>Bacteria</taxon>
        <taxon>Pseudomonadati</taxon>
        <taxon>Pseudomonadota</taxon>
        <taxon>Gammaproteobacteria</taxon>
        <taxon>Pseudomonadales</taxon>
        <taxon>Marinobacteraceae</taxon>
        <taxon>Marinobacter</taxon>
    </lineage>
</organism>
<dbReference type="CDD" id="cd08255">
    <property type="entry name" value="2-desacetyl-2-hydroxyethyl_bacteriochlorophyllide_like"/>
    <property type="match status" value="1"/>
</dbReference>
<evidence type="ECO:0000256" key="3">
    <source>
        <dbReference type="ARBA" id="ARBA00022723"/>
    </source>
</evidence>
<dbReference type="EMBL" id="PSSX01000001">
    <property type="protein sequence ID" value="PPI86015.1"/>
    <property type="molecule type" value="Genomic_DNA"/>
</dbReference>
<evidence type="ECO:0000256" key="2">
    <source>
        <dbReference type="ARBA" id="ARBA00008072"/>
    </source>
</evidence>
<dbReference type="Pfam" id="PF02894">
    <property type="entry name" value="GFO_IDH_MocA_C"/>
    <property type="match status" value="1"/>
</dbReference>
<dbReference type="Proteomes" id="UP000239917">
    <property type="component" value="Unassembled WGS sequence"/>
</dbReference>
<dbReference type="SUPFAM" id="SSF51735">
    <property type="entry name" value="NAD(P)-binding Rossmann-fold domains"/>
    <property type="match status" value="2"/>
</dbReference>
<keyword evidence="5" id="KW-0560">Oxidoreductase</keyword>
<comment type="caution">
    <text evidence="7">The sequence shown here is derived from an EMBL/GenBank/DDBJ whole genome shotgun (WGS) entry which is preliminary data.</text>
</comment>
<dbReference type="InterPro" id="IPR020843">
    <property type="entry name" value="ER"/>
</dbReference>
<dbReference type="GO" id="GO:0000166">
    <property type="term" value="F:nucleotide binding"/>
    <property type="evidence" value="ECO:0007669"/>
    <property type="project" value="InterPro"/>
</dbReference>
<evidence type="ECO:0000313" key="8">
    <source>
        <dbReference type="Proteomes" id="UP000239917"/>
    </source>
</evidence>
<evidence type="ECO:0000259" key="6">
    <source>
        <dbReference type="SMART" id="SM00829"/>
    </source>
</evidence>